<keyword evidence="2" id="KW-1185">Reference proteome</keyword>
<sequence length="84" mass="9633">MVDSAPTDAGCFASTGSRLEYQENEHPTTFGIYPSSRDAPRQPPVIPASRGRFEDRRRRRRIVTPWIVDPFDQRGRTLRGQPFT</sequence>
<evidence type="ECO:0000313" key="1">
    <source>
        <dbReference type="EMBL" id="KAF7417025.1"/>
    </source>
</evidence>
<gene>
    <name evidence="1" type="ORF">H0235_011556</name>
</gene>
<protein>
    <submittedName>
        <fullName evidence="1">Uncharacterized protein</fullName>
    </submittedName>
</protein>
<dbReference type="EMBL" id="JACSDY010000010">
    <property type="protein sequence ID" value="KAF7417025.1"/>
    <property type="molecule type" value="Genomic_DNA"/>
</dbReference>
<reference evidence="1" key="1">
    <citation type="journal article" date="2020" name="G3 (Bethesda)">
        <title>High-Quality Assemblies for Three Invasive Social Wasps from the &lt;i&gt;Vespula&lt;/i&gt; Genus.</title>
        <authorList>
            <person name="Harrop T.W.R."/>
            <person name="Guhlin J."/>
            <person name="McLaughlin G.M."/>
            <person name="Permina E."/>
            <person name="Stockwell P."/>
            <person name="Gilligan J."/>
            <person name="Le Lec M.F."/>
            <person name="Gruber M.A.M."/>
            <person name="Quinn O."/>
            <person name="Lovegrove M."/>
            <person name="Duncan E.J."/>
            <person name="Remnant E.J."/>
            <person name="Van Eeckhoven J."/>
            <person name="Graham B."/>
            <person name="Knapp R.A."/>
            <person name="Langford K.W."/>
            <person name="Kronenberg Z."/>
            <person name="Press M.O."/>
            <person name="Eacker S.M."/>
            <person name="Wilson-Rankin E.E."/>
            <person name="Purcell J."/>
            <person name="Lester P.J."/>
            <person name="Dearden P.K."/>
        </authorList>
    </citation>
    <scope>NUCLEOTIDE SEQUENCE</scope>
    <source>
        <strain evidence="1">Volc-1</strain>
    </source>
</reference>
<proteinExistence type="predicted"/>
<comment type="caution">
    <text evidence="1">The sequence shown here is derived from an EMBL/GenBank/DDBJ whole genome shotgun (WGS) entry which is preliminary data.</text>
</comment>
<dbReference type="Proteomes" id="UP000600918">
    <property type="component" value="Unassembled WGS sequence"/>
</dbReference>
<evidence type="ECO:0000313" key="2">
    <source>
        <dbReference type="Proteomes" id="UP000600918"/>
    </source>
</evidence>
<dbReference type="AlphaFoldDB" id="A0A834NS34"/>
<organism evidence="1 2">
    <name type="scientific">Vespula pensylvanica</name>
    <name type="common">Western yellow jacket</name>
    <name type="synonym">Wasp</name>
    <dbReference type="NCBI Taxonomy" id="30213"/>
    <lineage>
        <taxon>Eukaryota</taxon>
        <taxon>Metazoa</taxon>
        <taxon>Ecdysozoa</taxon>
        <taxon>Arthropoda</taxon>
        <taxon>Hexapoda</taxon>
        <taxon>Insecta</taxon>
        <taxon>Pterygota</taxon>
        <taxon>Neoptera</taxon>
        <taxon>Endopterygota</taxon>
        <taxon>Hymenoptera</taxon>
        <taxon>Apocrita</taxon>
        <taxon>Aculeata</taxon>
        <taxon>Vespoidea</taxon>
        <taxon>Vespidae</taxon>
        <taxon>Vespinae</taxon>
        <taxon>Vespula</taxon>
    </lineage>
</organism>
<accession>A0A834NS34</accession>
<name>A0A834NS34_VESPE</name>